<gene>
    <name evidence="1" type="ORF">A4H97_28905</name>
</gene>
<sequence>MIDNFHVNKNSFSKAHQYSGPLTGATLLESILLKRNIQICELLKISILVKMLIFCHKFGLQT</sequence>
<evidence type="ECO:0000313" key="1">
    <source>
        <dbReference type="EMBL" id="OQP49360.1"/>
    </source>
</evidence>
<protein>
    <submittedName>
        <fullName evidence="1">Uncharacterized protein</fullName>
    </submittedName>
</protein>
<name>A0A1V9ET87_9BACT</name>
<dbReference type="Proteomes" id="UP000192610">
    <property type="component" value="Unassembled WGS sequence"/>
</dbReference>
<keyword evidence="2" id="KW-1185">Reference proteome</keyword>
<proteinExistence type="predicted"/>
<reference evidence="2" key="1">
    <citation type="submission" date="2016-04" db="EMBL/GenBank/DDBJ databases">
        <authorList>
            <person name="Chen L."/>
            <person name="Zhuang W."/>
            <person name="Wang G."/>
        </authorList>
    </citation>
    <scope>NUCLEOTIDE SEQUENCE [LARGE SCALE GENOMIC DNA]</scope>
    <source>
        <strain evidence="2">17621</strain>
    </source>
</reference>
<evidence type="ECO:0000313" key="2">
    <source>
        <dbReference type="Proteomes" id="UP000192610"/>
    </source>
</evidence>
<dbReference type="EMBL" id="LVXG01000015">
    <property type="protein sequence ID" value="OQP49360.1"/>
    <property type="molecule type" value="Genomic_DNA"/>
</dbReference>
<comment type="caution">
    <text evidence="1">The sequence shown here is derived from an EMBL/GenBank/DDBJ whole genome shotgun (WGS) entry which is preliminary data.</text>
</comment>
<dbReference type="AlphaFoldDB" id="A0A1V9ET87"/>
<accession>A0A1V9ET87</accession>
<organism evidence="1 2">
    <name type="scientific">Niastella yeongjuensis</name>
    <dbReference type="NCBI Taxonomy" id="354355"/>
    <lineage>
        <taxon>Bacteria</taxon>
        <taxon>Pseudomonadati</taxon>
        <taxon>Bacteroidota</taxon>
        <taxon>Chitinophagia</taxon>
        <taxon>Chitinophagales</taxon>
        <taxon>Chitinophagaceae</taxon>
        <taxon>Niastella</taxon>
    </lineage>
</organism>